<dbReference type="Gene3D" id="3.20.20.370">
    <property type="entry name" value="Glycoside hydrolase/deacetylase"/>
    <property type="match status" value="1"/>
</dbReference>
<dbReference type="InterPro" id="IPR001002">
    <property type="entry name" value="Chitin-bd_1"/>
</dbReference>
<keyword evidence="3" id="KW-0479">Metal-binding</keyword>
<keyword evidence="8" id="KW-1015">Disulfide bond</keyword>
<feature type="non-terminal residue" evidence="11">
    <location>
        <position position="296"/>
    </location>
</feature>
<evidence type="ECO:0000256" key="4">
    <source>
        <dbReference type="ARBA" id="ARBA00022729"/>
    </source>
</evidence>
<dbReference type="SUPFAM" id="SSF57016">
    <property type="entry name" value="Plant lectins/antimicrobial peptides"/>
    <property type="match status" value="1"/>
</dbReference>
<keyword evidence="6" id="KW-0119">Carbohydrate metabolism</keyword>
<comment type="caution">
    <text evidence="8">Lacks conserved residue(s) required for the propagation of feature annotation.</text>
</comment>
<evidence type="ECO:0000256" key="2">
    <source>
        <dbReference type="ARBA" id="ARBA00022669"/>
    </source>
</evidence>
<keyword evidence="5" id="KW-0378">Hydrolase</keyword>
<dbReference type="Proteomes" id="UP001301769">
    <property type="component" value="Unassembled WGS sequence"/>
</dbReference>
<dbReference type="InterPro" id="IPR011330">
    <property type="entry name" value="Glyco_hydro/deAcase_b/a-brl"/>
</dbReference>
<dbReference type="Pfam" id="PF01522">
    <property type="entry name" value="Polysacc_deac_1"/>
    <property type="match status" value="1"/>
</dbReference>
<accession>A0AAN7BD36</accession>
<evidence type="ECO:0000256" key="1">
    <source>
        <dbReference type="ARBA" id="ARBA00001941"/>
    </source>
</evidence>
<dbReference type="Gene3D" id="3.30.60.10">
    <property type="entry name" value="Endochitinase-like"/>
    <property type="match status" value="1"/>
</dbReference>
<comment type="caution">
    <text evidence="11">The sequence shown here is derived from an EMBL/GenBank/DDBJ whole genome shotgun (WGS) entry which is preliminary data.</text>
</comment>
<dbReference type="GO" id="GO:0005975">
    <property type="term" value="P:carbohydrate metabolic process"/>
    <property type="evidence" value="ECO:0007669"/>
    <property type="project" value="InterPro"/>
</dbReference>
<gene>
    <name evidence="11" type="ORF">QBC37DRAFT_262306</name>
</gene>
<keyword evidence="12" id="KW-1185">Reference proteome</keyword>
<dbReference type="PROSITE" id="PS51677">
    <property type="entry name" value="NODB"/>
    <property type="match status" value="1"/>
</dbReference>
<organism evidence="11 12">
    <name type="scientific">Rhypophila decipiens</name>
    <dbReference type="NCBI Taxonomy" id="261697"/>
    <lineage>
        <taxon>Eukaryota</taxon>
        <taxon>Fungi</taxon>
        <taxon>Dikarya</taxon>
        <taxon>Ascomycota</taxon>
        <taxon>Pezizomycotina</taxon>
        <taxon>Sordariomycetes</taxon>
        <taxon>Sordariomycetidae</taxon>
        <taxon>Sordariales</taxon>
        <taxon>Naviculisporaceae</taxon>
        <taxon>Rhypophila</taxon>
    </lineage>
</organism>
<comment type="cofactor">
    <cofactor evidence="1">
        <name>Co(2+)</name>
        <dbReference type="ChEBI" id="CHEBI:48828"/>
    </cofactor>
</comment>
<dbReference type="InterPro" id="IPR002509">
    <property type="entry name" value="NODB_dom"/>
</dbReference>
<keyword evidence="4" id="KW-0732">Signal</keyword>
<keyword evidence="7" id="KW-0170">Cobalt</keyword>
<feature type="domain" description="Chitin-binding type-1" evidence="9">
    <location>
        <begin position="7"/>
        <end position="49"/>
    </location>
</feature>
<name>A0AAN7BD36_9PEZI</name>
<feature type="disulfide bond" evidence="8">
    <location>
        <begin position="22"/>
        <end position="36"/>
    </location>
</feature>
<reference evidence="11" key="2">
    <citation type="submission" date="2023-05" db="EMBL/GenBank/DDBJ databases">
        <authorList>
            <consortium name="Lawrence Berkeley National Laboratory"/>
            <person name="Steindorff A."/>
            <person name="Hensen N."/>
            <person name="Bonometti L."/>
            <person name="Westerberg I."/>
            <person name="Brannstrom I.O."/>
            <person name="Guillou S."/>
            <person name="Cros-Aarteil S."/>
            <person name="Calhoun S."/>
            <person name="Haridas S."/>
            <person name="Kuo A."/>
            <person name="Mondo S."/>
            <person name="Pangilinan J."/>
            <person name="Riley R."/>
            <person name="Labutti K."/>
            <person name="Andreopoulos B."/>
            <person name="Lipzen A."/>
            <person name="Chen C."/>
            <person name="Yanf M."/>
            <person name="Daum C."/>
            <person name="Ng V."/>
            <person name="Clum A."/>
            <person name="Ohm R."/>
            <person name="Martin F."/>
            <person name="Silar P."/>
            <person name="Natvig D."/>
            <person name="Lalanne C."/>
            <person name="Gautier V."/>
            <person name="Ament-Velasquez S.L."/>
            <person name="Kruys A."/>
            <person name="Hutchinson M.I."/>
            <person name="Powell A.J."/>
            <person name="Barry K."/>
            <person name="Miller A.N."/>
            <person name="Grigoriev I.V."/>
            <person name="Debuchy R."/>
            <person name="Gladieux P."/>
            <person name="Thoren M.H."/>
            <person name="Johannesson H."/>
        </authorList>
    </citation>
    <scope>NUCLEOTIDE SEQUENCE</scope>
    <source>
        <strain evidence="11">PSN293</strain>
    </source>
</reference>
<dbReference type="PROSITE" id="PS50941">
    <property type="entry name" value="CHIT_BIND_I_2"/>
    <property type="match status" value="1"/>
</dbReference>
<dbReference type="SUPFAM" id="SSF88713">
    <property type="entry name" value="Glycoside hydrolase/deacetylase"/>
    <property type="match status" value="1"/>
</dbReference>
<feature type="non-terminal residue" evidence="11">
    <location>
        <position position="1"/>
    </location>
</feature>
<evidence type="ECO:0000256" key="7">
    <source>
        <dbReference type="ARBA" id="ARBA00023285"/>
    </source>
</evidence>
<dbReference type="GO" id="GO:0046872">
    <property type="term" value="F:metal ion binding"/>
    <property type="evidence" value="ECO:0007669"/>
    <property type="project" value="UniProtKB-KW"/>
</dbReference>
<reference evidence="11" key="1">
    <citation type="journal article" date="2023" name="Mol. Phylogenet. Evol.">
        <title>Genome-scale phylogeny and comparative genomics of the fungal order Sordariales.</title>
        <authorList>
            <person name="Hensen N."/>
            <person name="Bonometti L."/>
            <person name="Westerberg I."/>
            <person name="Brannstrom I.O."/>
            <person name="Guillou S."/>
            <person name="Cros-Aarteil S."/>
            <person name="Calhoun S."/>
            <person name="Haridas S."/>
            <person name="Kuo A."/>
            <person name="Mondo S."/>
            <person name="Pangilinan J."/>
            <person name="Riley R."/>
            <person name="LaButti K."/>
            <person name="Andreopoulos B."/>
            <person name="Lipzen A."/>
            <person name="Chen C."/>
            <person name="Yan M."/>
            <person name="Daum C."/>
            <person name="Ng V."/>
            <person name="Clum A."/>
            <person name="Steindorff A."/>
            <person name="Ohm R.A."/>
            <person name="Martin F."/>
            <person name="Silar P."/>
            <person name="Natvig D.O."/>
            <person name="Lalanne C."/>
            <person name="Gautier V."/>
            <person name="Ament-Velasquez S.L."/>
            <person name="Kruys A."/>
            <person name="Hutchinson M.I."/>
            <person name="Powell A.J."/>
            <person name="Barry K."/>
            <person name="Miller A.N."/>
            <person name="Grigoriev I.V."/>
            <person name="Debuchy R."/>
            <person name="Gladieux P."/>
            <person name="Hiltunen Thoren M."/>
            <person name="Johannesson H."/>
        </authorList>
    </citation>
    <scope>NUCLEOTIDE SEQUENCE</scope>
    <source>
        <strain evidence="11">PSN293</strain>
    </source>
</reference>
<evidence type="ECO:0000256" key="8">
    <source>
        <dbReference type="PROSITE-ProRule" id="PRU00261"/>
    </source>
</evidence>
<protein>
    <submittedName>
        <fullName evidence="11">Carbohydrate esterase</fullName>
    </submittedName>
</protein>
<dbReference type="PANTHER" id="PTHR46471">
    <property type="entry name" value="CHITIN DEACETYLASE"/>
    <property type="match status" value="1"/>
</dbReference>
<dbReference type="InterPro" id="IPR036861">
    <property type="entry name" value="Endochitinase-like_sf"/>
</dbReference>
<dbReference type="EMBL" id="MU858050">
    <property type="protein sequence ID" value="KAK4218917.1"/>
    <property type="molecule type" value="Genomic_DNA"/>
</dbReference>
<evidence type="ECO:0000259" key="9">
    <source>
        <dbReference type="PROSITE" id="PS50941"/>
    </source>
</evidence>
<dbReference type="AlphaFoldDB" id="A0AAN7BD36"/>
<evidence type="ECO:0000256" key="5">
    <source>
        <dbReference type="ARBA" id="ARBA00022801"/>
    </source>
</evidence>
<evidence type="ECO:0000256" key="3">
    <source>
        <dbReference type="ARBA" id="ARBA00022723"/>
    </source>
</evidence>
<evidence type="ECO:0000256" key="6">
    <source>
        <dbReference type="ARBA" id="ARBA00023277"/>
    </source>
</evidence>
<dbReference type="SMART" id="SM00270">
    <property type="entry name" value="ChtBD1"/>
    <property type="match status" value="1"/>
</dbReference>
<sequence length="296" mass="33627">TLDKRQDPRCGPGLPACGDSRCCSKAGFCGYTNRHCGAHCQVGRGRCDIDALRRLNRPWPRLGGIWHTTCVEPNTVALTWDDGPSDYTWPLLDLLKWEGAKGTFFVNGQNRERQPFDTRDGTWSDFLKRIVRDGHQLASHTWSHAASLEDLAENSPASLDEEVMWTESMFDYMLGGVFPTYMRPPYGACKSDKCLKRIAELGYTVAGWNLDTRDFANQNQIGRSKDIFSSVLFNDNDNQRKTIALAHDVWPKTLDLARHMISESKRRGVRFVTVAECLGDWDPTNWYRDSKTGRGR</sequence>
<evidence type="ECO:0000313" key="11">
    <source>
        <dbReference type="EMBL" id="KAK4218917.1"/>
    </source>
</evidence>
<dbReference type="GO" id="GO:0008061">
    <property type="term" value="F:chitin binding"/>
    <property type="evidence" value="ECO:0007669"/>
    <property type="project" value="UniProtKB-UniRule"/>
</dbReference>
<keyword evidence="2 8" id="KW-0147">Chitin-binding</keyword>
<evidence type="ECO:0000313" key="12">
    <source>
        <dbReference type="Proteomes" id="UP001301769"/>
    </source>
</evidence>
<feature type="disulfide bond" evidence="8">
    <location>
        <begin position="17"/>
        <end position="29"/>
    </location>
</feature>
<feature type="domain" description="NodB homology" evidence="10">
    <location>
        <begin position="74"/>
        <end position="272"/>
    </location>
</feature>
<dbReference type="GO" id="GO:0016810">
    <property type="term" value="F:hydrolase activity, acting on carbon-nitrogen (but not peptide) bonds"/>
    <property type="evidence" value="ECO:0007669"/>
    <property type="project" value="InterPro"/>
</dbReference>
<evidence type="ECO:0000259" key="10">
    <source>
        <dbReference type="PROSITE" id="PS51677"/>
    </source>
</evidence>
<proteinExistence type="predicted"/>
<dbReference type="PANTHER" id="PTHR46471:SF2">
    <property type="entry name" value="CHITIN DEACETYLASE-RELATED"/>
    <property type="match status" value="1"/>
</dbReference>
<dbReference type="CDD" id="cd00035">
    <property type="entry name" value="ChtBD1"/>
    <property type="match status" value="1"/>
</dbReference>